<evidence type="ECO:0000313" key="10">
    <source>
        <dbReference type="Proteomes" id="UP001489897"/>
    </source>
</evidence>
<evidence type="ECO:0000256" key="4">
    <source>
        <dbReference type="ARBA" id="ARBA00022741"/>
    </source>
</evidence>
<evidence type="ECO:0000256" key="7">
    <source>
        <dbReference type="RuleBase" id="RU004347"/>
    </source>
</evidence>
<gene>
    <name evidence="6 9" type="primary">cysC</name>
    <name evidence="9" type="ORF">VSR73_18215</name>
</gene>
<comment type="pathway">
    <text evidence="6 7">Sulfur metabolism; hydrogen sulfide biosynthesis; sulfite from sulfate: step 2/3.</text>
</comment>
<evidence type="ECO:0000256" key="3">
    <source>
        <dbReference type="ARBA" id="ARBA00022679"/>
    </source>
</evidence>
<dbReference type="InterPro" id="IPR059117">
    <property type="entry name" value="APS_kinase_dom"/>
</dbReference>
<evidence type="ECO:0000256" key="5">
    <source>
        <dbReference type="ARBA" id="ARBA00022840"/>
    </source>
</evidence>
<keyword evidence="4 6" id="KW-0547">Nucleotide-binding</keyword>
<evidence type="ECO:0000313" key="9">
    <source>
        <dbReference type="EMBL" id="MEM5422998.1"/>
    </source>
</evidence>
<evidence type="ECO:0000256" key="6">
    <source>
        <dbReference type="HAMAP-Rule" id="MF_00065"/>
    </source>
</evidence>
<dbReference type="HAMAP" id="MF_00065">
    <property type="entry name" value="Adenylyl_sulf_kinase"/>
    <property type="match status" value="1"/>
</dbReference>
<comment type="function">
    <text evidence="6 7">Catalyzes the synthesis of activated sulfate.</text>
</comment>
<proteinExistence type="inferred from homology"/>
<dbReference type="Pfam" id="PF01583">
    <property type="entry name" value="APS_kinase"/>
    <property type="match status" value="1"/>
</dbReference>
<dbReference type="GO" id="GO:0004020">
    <property type="term" value="F:adenylylsulfate kinase activity"/>
    <property type="evidence" value="ECO:0007669"/>
    <property type="project" value="UniProtKB-EC"/>
</dbReference>
<dbReference type="NCBIfam" id="NF003013">
    <property type="entry name" value="PRK03846.1"/>
    <property type="match status" value="1"/>
</dbReference>
<dbReference type="SUPFAM" id="SSF52540">
    <property type="entry name" value="P-loop containing nucleoside triphosphate hydrolases"/>
    <property type="match status" value="1"/>
</dbReference>
<feature type="active site" description="Phosphoserine intermediate" evidence="6">
    <location>
        <position position="89"/>
    </location>
</feature>
<dbReference type="PANTHER" id="PTHR42700">
    <property type="entry name" value="SULFATE ADENYLYLTRANSFERASE"/>
    <property type="match status" value="1"/>
</dbReference>
<dbReference type="NCBIfam" id="TIGR00455">
    <property type="entry name" value="apsK"/>
    <property type="match status" value="1"/>
</dbReference>
<protein>
    <recommendedName>
        <fullName evidence="2 6">Adenylyl-sulfate kinase</fullName>
        <ecNumber evidence="2 6">2.7.1.25</ecNumber>
    </recommendedName>
    <alternativeName>
        <fullName evidence="6">APS kinase</fullName>
    </alternativeName>
    <alternativeName>
        <fullName evidence="6">ATP adenosine-5'-phosphosulfate 3'-phosphotransferase</fullName>
    </alternativeName>
    <alternativeName>
        <fullName evidence="6">Adenosine-5'-phosphosulfate kinase</fullName>
    </alternativeName>
</protein>
<dbReference type="Proteomes" id="UP001489897">
    <property type="component" value="Unassembled WGS sequence"/>
</dbReference>
<accession>A0ABU9RSF3</accession>
<name>A0ABU9RSF3_9BURK</name>
<dbReference type="InterPro" id="IPR050512">
    <property type="entry name" value="Sulf_AdTrans/APS_kinase"/>
</dbReference>
<organism evidence="9 10">
    <name type="scientific">Paraburkholderia ferrariae</name>
    <dbReference type="NCBI Taxonomy" id="386056"/>
    <lineage>
        <taxon>Bacteria</taxon>
        <taxon>Pseudomonadati</taxon>
        <taxon>Pseudomonadota</taxon>
        <taxon>Betaproteobacteria</taxon>
        <taxon>Burkholderiales</taxon>
        <taxon>Burkholderiaceae</taxon>
        <taxon>Paraburkholderia</taxon>
    </lineage>
</organism>
<reference evidence="9 10" key="1">
    <citation type="submission" date="2024-01" db="EMBL/GenBank/DDBJ databases">
        <title>The diversity of rhizobia nodulating Mimosa spp. in eleven states of Brazil covering several biomes is determined by host plant, location, and edaphic factors.</title>
        <authorList>
            <person name="Rouws L."/>
            <person name="Barauna A."/>
            <person name="Beukes C."/>
            <person name="De Faria S.M."/>
            <person name="Gross E."/>
            <person name="Dos Reis Junior F.B."/>
            <person name="Simon M."/>
            <person name="Maluk M."/>
            <person name="Odee D.W."/>
            <person name="Kenicer G."/>
            <person name="Young J.P.W."/>
            <person name="Reis V.M."/>
            <person name="Zilli J."/>
            <person name="James E.K."/>
        </authorList>
    </citation>
    <scope>NUCLEOTIDE SEQUENCE [LARGE SCALE GENOMIC DNA]</scope>
    <source>
        <strain evidence="9 10">JPY167</strain>
    </source>
</reference>
<dbReference type="CDD" id="cd02027">
    <property type="entry name" value="APSK"/>
    <property type="match status" value="1"/>
</dbReference>
<dbReference type="EC" id="2.7.1.25" evidence="2 6"/>
<dbReference type="EMBL" id="JAYMRV010000005">
    <property type="protein sequence ID" value="MEM5422998.1"/>
    <property type="molecule type" value="Genomic_DNA"/>
</dbReference>
<keyword evidence="5 6" id="KW-0067">ATP-binding</keyword>
<keyword evidence="3 6" id="KW-0808">Transferase</keyword>
<evidence type="ECO:0000256" key="1">
    <source>
        <dbReference type="ARBA" id="ARBA00001823"/>
    </source>
</evidence>
<feature type="domain" description="APS kinase" evidence="8">
    <location>
        <begin position="8"/>
        <end position="156"/>
    </location>
</feature>
<evidence type="ECO:0000259" key="8">
    <source>
        <dbReference type="Pfam" id="PF01583"/>
    </source>
</evidence>
<dbReference type="PANTHER" id="PTHR42700:SF1">
    <property type="entry name" value="SULFATE ADENYLYLTRANSFERASE"/>
    <property type="match status" value="1"/>
</dbReference>
<dbReference type="RefSeq" id="WP_342947809.1">
    <property type="nucleotide sequence ID" value="NZ_JAYMRV010000005.1"/>
</dbReference>
<comment type="caution">
    <text evidence="9">The sequence shown here is derived from an EMBL/GenBank/DDBJ whole genome shotgun (WGS) entry which is preliminary data.</text>
</comment>
<comment type="similarity">
    <text evidence="6 7">Belongs to the APS kinase family.</text>
</comment>
<feature type="binding site" evidence="6">
    <location>
        <begin position="15"/>
        <end position="22"/>
    </location>
    <ligand>
        <name>ATP</name>
        <dbReference type="ChEBI" id="CHEBI:30616"/>
    </ligand>
</feature>
<keyword evidence="6" id="KW-0597">Phosphoprotein</keyword>
<comment type="catalytic activity">
    <reaction evidence="1 6 7">
        <text>adenosine 5'-phosphosulfate + ATP = 3'-phosphoadenylyl sulfate + ADP + H(+)</text>
        <dbReference type="Rhea" id="RHEA:24152"/>
        <dbReference type="ChEBI" id="CHEBI:15378"/>
        <dbReference type="ChEBI" id="CHEBI:30616"/>
        <dbReference type="ChEBI" id="CHEBI:58243"/>
        <dbReference type="ChEBI" id="CHEBI:58339"/>
        <dbReference type="ChEBI" id="CHEBI:456216"/>
        <dbReference type="EC" id="2.7.1.25"/>
    </reaction>
</comment>
<keyword evidence="6 7" id="KW-0418">Kinase</keyword>
<sequence>MDTATSAGVVIWLTGMSGAGKSTIASALVKRLQTFALRATMLDGDVLRTGLNADLGFSEAERTENLRRVAHVAALFCKEGFVAVTATISPELEHRENARRIIGDAHFVEVFVDTPLDICERRDPKGLYKRARSGEIPQFTGIGSPYHPPLHPDLSVHTNGNSVEHCVDRIIGYLIDERRFALKNMCEHTTARVPLHASQR</sequence>
<dbReference type="InterPro" id="IPR002891">
    <property type="entry name" value="APS"/>
</dbReference>
<dbReference type="Gene3D" id="3.40.50.300">
    <property type="entry name" value="P-loop containing nucleotide triphosphate hydrolases"/>
    <property type="match status" value="1"/>
</dbReference>
<dbReference type="InterPro" id="IPR027417">
    <property type="entry name" value="P-loop_NTPase"/>
</dbReference>
<keyword evidence="10" id="KW-1185">Reference proteome</keyword>
<evidence type="ECO:0000256" key="2">
    <source>
        <dbReference type="ARBA" id="ARBA00012121"/>
    </source>
</evidence>